<sequence length="267" mass="29501">MWVFTDLSMRARLVQVLGPVRALRVAQAVARMGGPVLGVDWGRRDFLRRAGGALLGLLALRNLRAPLRSGTARPPIPSQSRPPSRRRVPRGEPIDEALFRRAQAQFRPERWNAEPDWNEVWLYTSEQGSALVTPLSTSGLSHRFLTAPVRGEEILALYVAEIEWRGGSTTSARMRLYDLRAKVLLDAELENGRARRQAPVQSSKAPGHAKDVARSKQDVCCNWLALNFCIDAATIECVGCCFTNPALFAAWLAAGTAACFAANCWFC</sequence>
<dbReference type="InParanoid" id="A0A212RRA3"/>
<name>A0A212RRA3_9CHLR</name>
<feature type="region of interest" description="Disordered" evidence="1">
    <location>
        <begin position="69"/>
        <end position="92"/>
    </location>
</feature>
<accession>A0A212RRA3</accession>
<protein>
    <submittedName>
        <fullName evidence="2">Uncharacterized protein</fullName>
    </submittedName>
</protein>
<proteinExistence type="predicted"/>
<gene>
    <name evidence="2" type="ORF">SAMN02746019_00018550</name>
</gene>
<evidence type="ECO:0000313" key="3">
    <source>
        <dbReference type="Proteomes" id="UP000197025"/>
    </source>
</evidence>
<dbReference type="Proteomes" id="UP000197025">
    <property type="component" value="Unassembled WGS sequence"/>
</dbReference>
<organism evidence="2 3">
    <name type="scientific">Thermoflexus hugenholtzii JAD2</name>
    <dbReference type="NCBI Taxonomy" id="877466"/>
    <lineage>
        <taxon>Bacteria</taxon>
        <taxon>Bacillati</taxon>
        <taxon>Chloroflexota</taxon>
        <taxon>Thermoflexia</taxon>
        <taxon>Thermoflexales</taxon>
        <taxon>Thermoflexaceae</taxon>
        <taxon>Thermoflexus</taxon>
    </lineage>
</organism>
<keyword evidence="3" id="KW-1185">Reference proteome</keyword>
<evidence type="ECO:0000256" key="1">
    <source>
        <dbReference type="SAM" id="MobiDB-lite"/>
    </source>
</evidence>
<dbReference type="AlphaFoldDB" id="A0A212RRA3"/>
<reference evidence="3" key="1">
    <citation type="submission" date="2017-06" db="EMBL/GenBank/DDBJ databases">
        <authorList>
            <person name="Varghese N."/>
            <person name="Submissions S."/>
        </authorList>
    </citation>
    <scope>NUCLEOTIDE SEQUENCE [LARGE SCALE GENOMIC DNA]</scope>
    <source>
        <strain evidence="3">JAD2</strain>
    </source>
</reference>
<dbReference type="EMBL" id="FYEK01000075">
    <property type="protein sequence ID" value="SNB75089.1"/>
    <property type="molecule type" value="Genomic_DNA"/>
</dbReference>
<evidence type="ECO:0000313" key="2">
    <source>
        <dbReference type="EMBL" id="SNB75089.1"/>
    </source>
</evidence>